<evidence type="ECO:0000313" key="3">
    <source>
        <dbReference type="Proteomes" id="UP000228711"/>
    </source>
</evidence>
<organism evidence="2 3">
    <name type="scientific">Candidatus Kerfeldbacteria bacterium CG08_land_8_20_14_0_20_42_7</name>
    <dbReference type="NCBI Taxonomy" id="2014245"/>
    <lineage>
        <taxon>Bacteria</taxon>
        <taxon>Candidatus Kerfeldiibacteriota</taxon>
    </lineage>
</organism>
<feature type="signal peptide" evidence="1">
    <location>
        <begin position="1"/>
        <end position="32"/>
    </location>
</feature>
<sequence length="1728" mass="188083">MRINNWYKLTIVIPGICAGFLLFLFFSLPAHAEESCLRGGDGTCVELLRETPNSSGAYVPSKSITGPSTASNFMTLADGSMVAMVAKAKTSFGNNSVTNLNRYEIELYYTRDGGMTWTKPPITNKGSWYVDEHRDGSISQGVAQDAGVGFLGFDVSSVYDAAAKKTYIVLAHTIACAVSNNNGNPDGNSVVPSITTFDEYNPLCDNPGKYVSGSVYIDTIVYDHADHSFDEFGKTRAFTHSDGIINGGWECSIGICYGAAYGADHPSVAATIVDSTLRIWTSYSAFRGGNCQGGTDSYYWNQCADQNMRDWNMPPSNYNDHNCNSSSDKHKYGCYEPVEPDDPLDDSTGVRNIKKFWVRQLQIDTATGQLSAVTTANPRADNYDMGERIPATGSSSLDGGNLPEYFVSKIVMLRGKYPLVLYSYSAPASTKNPLQWTYWNGSSWTAPQSVEGADPSSIIKNSYTGIQHIVGSVLSSNGWEKNPALAAVSSPQYPTQLPYNYSTNNTSNMVAHVVAYGRTTNTTTKYVPVYLRFYMNEPGVILDNPEALVLADDTYDATRDSLGVEAITGLPMYVNPDLGGPSIGWGRSYAYVAVPESLNDDANTSSVVYARIRPQTNSYWTDTLSSLWFADKDINTNPDTPIYFQATNPSPGVSEGFAQPKITNYPSQFIPLGGSARPEALSNIFLVQMIFARAKDNAASGSSSNWFSVGYSGNNNTNGIRGWAWAESVGWVSLSCANLSTCYSKNYDSTGNAWSTREGGLYYGVRAVTNSTFPSRTLIGKAWSERVGFISFDRETGVYKDNPCGNPPVATTSPYYINNSGASKQCALLADDISDDPSADIKLKNWGDTPATDFQSAGSLRIDSEVINYNGIDSNGKLLNVKRETTSPALTNKTYISKARSHEVNTPVFWINGNDVTTDANGAYDIIRGINSFDSSSYQFDGYARAESWATYQRDYCKNPVSGDIKIGSSYPAPCDKEWGWVKMSGEWSTVHWGTFQRTSSCGNSSLYSTSVDGYPDPALTGENEKLFVSGPDTYLWEYSGINDNSRSFALTENLPALASCPVEGTSVAWTATLANSILTDSTSIRLSSVAGLLSSGKLIIHQDTNVDLKIDAEDSSEVIEYTSVNESTKTIEFVTRGADGSTAQNWDTSAFIEQVNETGNYNTFVIPVGYMQPEQTLGGFGWSAPNTETLNPDPNISRYKDNLAGFGWINFQPNKLEQIYPYLRTLFGNLYVGGDINIVGPEYNNITPKQYSSTYQIATNGSISPYIGEQQGASSGQLQQCLSACGDQMCVNECTNAYGPSDAPDFNFEQGSSSVLGKVPDLDAMSTLVSECQGWDPAANEGVGGYVDQPCSNANGQQARELGTIEEFGSLATTGLNKYGQQVILCRADPSNTDPWSDAVFFGGGYEKNPPECEWTKSEGFTATLAEPYPAGQDYVCITGVSGAITSDTGKMTFANDEGSMNTVSYTKTSDNTDCAVSTKLNITFSSTFGASVGATVTETDFPSFYKVKRSHTGRPTVYILPDTYTFFAFHNTPMQFNNASEGHSGAITFVFPGSIFFLDSQMRYCPQGLHLMPCKASDDIQYNPTTNDNPNTKVIDTSQIASVAWLADGSITNADGFWGISFYPEAKMYRVGAFVAMGETNETWNVQKPGTYWSIYLINTGLQLNVYGLVIARNFNLSGHYYRQDENEFVVEPSENFIYDGRVVVNPPPGLEDLASGLPTIRQAIP</sequence>
<protein>
    <submittedName>
        <fullName evidence="2">Uncharacterized protein</fullName>
    </submittedName>
</protein>
<proteinExistence type="predicted"/>
<name>A0A2H0YTI3_9BACT</name>
<gene>
    <name evidence="2" type="ORF">COT25_02285</name>
</gene>
<keyword evidence="1" id="KW-0732">Signal</keyword>
<accession>A0A2H0YTI3</accession>
<evidence type="ECO:0000313" key="2">
    <source>
        <dbReference type="EMBL" id="PIS41589.1"/>
    </source>
</evidence>
<dbReference type="Proteomes" id="UP000228711">
    <property type="component" value="Unassembled WGS sequence"/>
</dbReference>
<feature type="chain" id="PRO_5013621503" evidence="1">
    <location>
        <begin position="33"/>
        <end position="1728"/>
    </location>
</feature>
<evidence type="ECO:0000256" key="1">
    <source>
        <dbReference type="SAM" id="SignalP"/>
    </source>
</evidence>
<comment type="caution">
    <text evidence="2">The sequence shown here is derived from an EMBL/GenBank/DDBJ whole genome shotgun (WGS) entry which is preliminary data.</text>
</comment>
<dbReference type="EMBL" id="PEXV01000077">
    <property type="protein sequence ID" value="PIS41589.1"/>
    <property type="molecule type" value="Genomic_DNA"/>
</dbReference>
<reference evidence="3" key="1">
    <citation type="submission" date="2017-09" db="EMBL/GenBank/DDBJ databases">
        <title>Depth-based differentiation of microbial function through sediment-hosted aquifers and enrichment of novel symbionts in the deep terrestrial subsurface.</title>
        <authorList>
            <person name="Probst A.J."/>
            <person name="Ladd B."/>
            <person name="Jarett J.K."/>
            <person name="Geller-Mcgrath D.E."/>
            <person name="Sieber C.M.K."/>
            <person name="Emerson J.B."/>
            <person name="Anantharaman K."/>
            <person name="Thomas B.C."/>
            <person name="Malmstrom R."/>
            <person name="Stieglmeier M."/>
            <person name="Klingl A."/>
            <person name="Woyke T."/>
            <person name="Ryan C.M."/>
            <person name="Banfield J.F."/>
        </authorList>
    </citation>
    <scope>NUCLEOTIDE SEQUENCE [LARGE SCALE GENOMIC DNA]</scope>
</reference>